<accession>A0A6L3X2E7</accession>
<reference evidence="2 3" key="1">
    <citation type="submission" date="2019-09" db="EMBL/GenBank/DDBJ databases">
        <title>Reversal of blaTEM antimicrobial resistance by CRISPR-Cas9 in clinical E. coli and other Enterobacteriaceae strains.</title>
        <authorList>
            <person name="Tagliaferri T."/>
            <person name="Guimaraes N."/>
            <person name="Pereira M."/>
            <person name="Felicori L."/>
            <person name="Horz H.-P."/>
            <person name="Santos S."/>
            <person name="Mendes T."/>
        </authorList>
    </citation>
    <scope>NUCLEOTIDE SEQUENCE [LARGE SCALE GENOMIC DNA]</scope>
    <source>
        <strain evidence="2 3">E2_blaTEM_MG</strain>
    </source>
</reference>
<name>A0A6L3X2E7_9ENTR</name>
<gene>
    <name evidence="2" type="ORF">F9C29_34655</name>
</gene>
<feature type="non-terminal residue" evidence="2">
    <location>
        <position position="1"/>
    </location>
</feature>
<evidence type="ECO:0000313" key="2">
    <source>
        <dbReference type="EMBL" id="KAB2428530.1"/>
    </source>
</evidence>
<dbReference type="AlphaFoldDB" id="A0A6L3X2E7"/>
<feature type="region of interest" description="Disordered" evidence="1">
    <location>
        <begin position="1"/>
        <end position="20"/>
    </location>
</feature>
<proteinExistence type="predicted"/>
<evidence type="ECO:0000256" key="1">
    <source>
        <dbReference type="SAM" id="MobiDB-lite"/>
    </source>
</evidence>
<comment type="caution">
    <text evidence="2">The sequence shown here is derived from an EMBL/GenBank/DDBJ whole genome shotgun (WGS) entry which is preliminary data.</text>
</comment>
<sequence length="70" mass="7049">PPRHSTPLPGAGATGVEEPGNIQLTASGSVQANAPLKPTVNGKLSAVNMDKRQVQQTMTGGMVSTVAPAQ</sequence>
<organism evidence="2 3">
    <name type="scientific">Enterobacter hormaechei</name>
    <dbReference type="NCBI Taxonomy" id="158836"/>
    <lineage>
        <taxon>Bacteria</taxon>
        <taxon>Pseudomonadati</taxon>
        <taxon>Pseudomonadota</taxon>
        <taxon>Gammaproteobacteria</taxon>
        <taxon>Enterobacterales</taxon>
        <taxon>Enterobacteriaceae</taxon>
        <taxon>Enterobacter</taxon>
        <taxon>Enterobacter cloacae complex</taxon>
    </lineage>
</organism>
<evidence type="ECO:0000313" key="3">
    <source>
        <dbReference type="Proteomes" id="UP000476281"/>
    </source>
</evidence>
<dbReference type="EMBL" id="WBSZ01002647">
    <property type="protein sequence ID" value="KAB2428530.1"/>
    <property type="molecule type" value="Genomic_DNA"/>
</dbReference>
<dbReference type="Proteomes" id="UP000476281">
    <property type="component" value="Unassembled WGS sequence"/>
</dbReference>
<protein>
    <submittedName>
        <fullName evidence="2">AsmA family protein</fullName>
    </submittedName>
</protein>